<dbReference type="InterPro" id="IPR001810">
    <property type="entry name" value="F-box_dom"/>
</dbReference>
<feature type="domain" description="F-box" evidence="1">
    <location>
        <begin position="195"/>
        <end position="234"/>
    </location>
</feature>
<feature type="domain" description="F-box" evidence="1">
    <location>
        <begin position="9"/>
        <end position="48"/>
    </location>
</feature>
<dbReference type="Proteomes" id="UP001310594">
    <property type="component" value="Unassembled WGS sequence"/>
</dbReference>
<dbReference type="EMBL" id="JAVRQU010000009">
    <property type="protein sequence ID" value="KAK5698808.1"/>
    <property type="molecule type" value="Genomic_DNA"/>
</dbReference>
<accession>A0AAN7W6C6</accession>
<protein>
    <recommendedName>
        <fullName evidence="1">F-box domain-containing protein</fullName>
    </recommendedName>
</protein>
<dbReference type="AlphaFoldDB" id="A0AAN7W6C6"/>
<evidence type="ECO:0000259" key="1">
    <source>
        <dbReference type="SMART" id="SM00256"/>
    </source>
</evidence>
<dbReference type="InterPro" id="IPR036047">
    <property type="entry name" value="F-box-like_dom_sf"/>
</dbReference>
<dbReference type="SMART" id="SM00256">
    <property type="entry name" value="FBOX"/>
    <property type="match status" value="2"/>
</dbReference>
<evidence type="ECO:0000313" key="2">
    <source>
        <dbReference type="EMBL" id="KAK5698808.1"/>
    </source>
</evidence>
<dbReference type="SUPFAM" id="SSF81383">
    <property type="entry name" value="F-box domain"/>
    <property type="match status" value="2"/>
</dbReference>
<organism evidence="2 3">
    <name type="scientific">Elasticomyces elasticus</name>
    <dbReference type="NCBI Taxonomy" id="574655"/>
    <lineage>
        <taxon>Eukaryota</taxon>
        <taxon>Fungi</taxon>
        <taxon>Dikarya</taxon>
        <taxon>Ascomycota</taxon>
        <taxon>Pezizomycotina</taxon>
        <taxon>Dothideomycetes</taxon>
        <taxon>Dothideomycetidae</taxon>
        <taxon>Mycosphaerellales</taxon>
        <taxon>Teratosphaeriaceae</taxon>
        <taxon>Elasticomyces</taxon>
    </lineage>
</organism>
<gene>
    <name evidence="2" type="ORF">LTR97_006456</name>
</gene>
<proteinExistence type="predicted"/>
<name>A0AAN7W6C6_9PEZI</name>
<reference evidence="2" key="1">
    <citation type="submission" date="2023-08" db="EMBL/GenBank/DDBJ databases">
        <title>Black Yeasts Isolated from many extreme environments.</title>
        <authorList>
            <person name="Coleine C."/>
            <person name="Stajich J.E."/>
            <person name="Selbmann L."/>
        </authorList>
    </citation>
    <scope>NUCLEOTIDE SEQUENCE</scope>
    <source>
        <strain evidence="2">CCFEE 5810</strain>
    </source>
</reference>
<evidence type="ECO:0000313" key="3">
    <source>
        <dbReference type="Proteomes" id="UP001310594"/>
    </source>
</evidence>
<sequence length="369" mass="41631">MAAQQVLDLPELLESILLILPMRDLLLAQRVSKTFQQVIVSSPHVQRALFFAPGKAADVNLLLAQDMHNHLGDCVANPLLFRHTRPSGWARDLILRLEAEELYDSVEVQPSFMRMLLVQPPLPTEIVYWAVGGDHDYQVKFRDGLPSERTLITLDGERLGALVKRCPLLREYDEPVFLMHRTTIAMAAAAQVLGLPELLEAILVGLPTIDLLFAQKVCSFWKETIESSKSIRKALFLVPGDVNDVNLGCNLKHDLIRVERRYFALNPLIFDSGKTTQERLVLRDTVALQGERHDWSCARMLTAQPPRITRAECYIAYVDGRERSLGCVRSTVVTSCDHTVGDLAKEHRQALDAIGERYKRIRPGELVLI</sequence>
<comment type="caution">
    <text evidence="2">The sequence shown here is derived from an EMBL/GenBank/DDBJ whole genome shotgun (WGS) entry which is preliminary data.</text>
</comment>
<dbReference type="Pfam" id="PF00646">
    <property type="entry name" value="F-box"/>
    <property type="match status" value="2"/>
</dbReference>